<dbReference type="PROSITE" id="PS50921">
    <property type="entry name" value="ANTAR"/>
    <property type="match status" value="1"/>
</dbReference>
<evidence type="ECO:0000256" key="2">
    <source>
        <dbReference type="ARBA" id="ARBA00022777"/>
    </source>
</evidence>
<dbReference type="InterPro" id="IPR012074">
    <property type="entry name" value="GAF_ANTAR"/>
</dbReference>
<evidence type="ECO:0000256" key="1">
    <source>
        <dbReference type="ARBA" id="ARBA00022679"/>
    </source>
</evidence>
<dbReference type="InterPro" id="IPR029016">
    <property type="entry name" value="GAF-like_dom_sf"/>
</dbReference>
<dbReference type="SUPFAM" id="SSF52172">
    <property type="entry name" value="CheY-like"/>
    <property type="match status" value="1"/>
</dbReference>
<dbReference type="InterPro" id="IPR036388">
    <property type="entry name" value="WH-like_DNA-bd_sf"/>
</dbReference>
<feature type="domain" description="ANTAR" evidence="5">
    <location>
        <begin position="160"/>
        <end position="221"/>
    </location>
</feature>
<dbReference type="GO" id="GO:0003723">
    <property type="term" value="F:RNA binding"/>
    <property type="evidence" value="ECO:0007669"/>
    <property type="project" value="InterPro"/>
</dbReference>
<dbReference type="EMBL" id="CADCUJ010000104">
    <property type="protein sequence ID" value="CAA9363844.1"/>
    <property type="molecule type" value="Genomic_DNA"/>
</dbReference>
<dbReference type="Gene3D" id="3.30.450.40">
    <property type="match status" value="1"/>
</dbReference>
<evidence type="ECO:0000256" key="3">
    <source>
        <dbReference type="ARBA" id="ARBA00023015"/>
    </source>
</evidence>
<keyword evidence="2" id="KW-0418">Kinase</keyword>
<dbReference type="InterPro" id="IPR005561">
    <property type="entry name" value="ANTAR"/>
</dbReference>
<dbReference type="GO" id="GO:0016301">
    <property type="term" value="F:kinase activity"/>
    <property type="evidence" value="ECO:0007669"/>
    <property type="project" value="UniProtKB-KW"/>
</dbReference>
<dbReference type="AlphaFoldDB" id="A0A6J4MMX2"/>
<dbReference type="InterPro" id="IPR003018">
    <property type="entry name" value="GAF"/>
</dbReference>
<dbReference type="Gene3D" id="1.10.10.10">
    <property type="entry name" value="Winged helix-like DNA-binding domain superfamily/Winged helix DNA-binding domain"/>
    <property type="match status" value="1"/>
</dbReference>
<keyword evidence="1" id="KW-0808">Transferase</keyword>
<protein>
    <recommendedName>
        <fullName evidence="5">ANTAR domain-containing protein</fullName>
    </recommendedName>
</protein>
<dbReference type="InterPro" id="IPR011006">
    <property type="entry name" value="CheY-like_superfamily"/>
</dbReference>
<accession>A0A6J4MMX2</accession>
<dbReference type="Pfam" id="PF13185">
    <property type="entry name" value="GAF_2"/>
    <property type="match status" value="1"/>
</dbReference>
<dbReference type="SMART" id="SM01012">
    <property type="entry name" value="ANTAR"/>
    <property type="match status" value="1"/>
</dbReference>
<evidence type="ECO:0000313" key="6">
    <source>
        <dbReference type="EMBL" id="CAA9363844.1"/>
    </source>
</evidence>
<gene>
    <name evidence="6" type="ORF">AVDCRST_MAG72-2522</name>
</gene>
<dbReference type="Pfam" id="PF03861">
    <property type="entry name" value="ANTAR"/>
    <property type="match status" value="1"/>
</dbReference>
<dbReference type="SUPFAM" id="SSF55781">
    <property type="entry name" value="GAF domain-like"/>
    <property type="match status" value="1"/>
</dbReference>
<dbReference type="PIRSF" id="PIRSF036625">
    <property type="entry name" value="GAF_ANTAR"/>
    <property type="match status" value="1"/>
</dbReference>
<proteinExistence type="predicted"/>
<evidence type="ECO:0000259" key="5">
    <source>
        <dbReference type="PROSITE" id="PS50921"/>
    </source>
</evidence>
<keyword evidence="4" id="KW-0804">Transcription</keyword>
<keyword evidence="3" id="KW-0805">Transcription regulation</keyword>
<reference evidence="6" key="1">
    <citation type="submission" date="2020-02" db="EMBL/GenBank/DDBJ databases">
        <authorList>
            <person name="Meier V. D."/>
        </authorList>
    </citation>
    <scope>NUCLEOTIDE SEQUENCE</scope>
    <source>
        <strain evidence="6">AVDCRST_MAG72</strain>
    </source>
</reference>
<evidence type="ECO:0000256" key="4">
    <source>
        <dbReference type="ARBA" id="ARBA00023163"/>
    </source>
</evidence>
<sequence>MSTQRDVADTLAEAAQTMDAEHTVEATLEAIVQAAKVSVPGFDAATVTVCHSDGRLETMAGTDQLAWDLDALQYSLGEGPCVDAIRRGADYQVEDTALEKRWPTYVRGARAAGVRSQLGVEMYSDGEEVAGLNLYSTTKDAVVPDARHIADLLAAHAALALGHVRQNESMRSALAARKVIGQALGIVMERHELDEGRALRFLVRISSTSNTELRDVAQKVVDRRTKPLRRRRTGL</sequence>
<name>A0A6J4MMX2_9ACTN</name>
<organism evidence="6">
    <name type="scientific">uncultured Nocardioidaceae bacterium</name>
    <dbReference type="NCBI Taxonomy" id="253824"/>
    <lineage>
        <taxon>Bacteria</taxon>
        <taxon>Bacillati</taxon>
        <taxon>Actinomycetota</taxon>
        <taxon>Actinomycetes</taxon>
        <taxon>Propionibacteriales</taxon>
        <taxon>Nocardioidaceae</taxon>
        <taxon>environmental samples</taxon>
    </lineage>
</organism>